<evidence type="ECO:0000313" key="3">
    <source>
        <dbReference type="Proteomes" id="UP000652231"/>
    </source>
</evidence>
<protein>
    <recommendedName>
        <fullName evidence="1">Letm1 RBD domain-containing protein</fullName>
    </recommendedName>
</protein>
<proteinExistence type="predicted"/>
<gene>
    <name evidence="2" type="ORF">GCM10011312_21900</name>
</gene>
<evidence type="ECO:0000313" key="2">
    <source>
        <dbReference type="EMBL" id="GGD97935.1"/>
    </source>
</evidence>
<dbReference type="GO" id="GO:0043022">
    <property type="term" value="F:ribosome binding"/>
    <property type="evidence" value="ECO:0007669"/>
    <property type="project" value="InterPro"/>
</dbReference>
<name>A0A8J2VAN8_9FLAO</name>
<feature type="domain" description="Letm1 RBD" evidence="1">
    <location>
        <begin position="344"/>
        <end position="397"/>
    </location>
</feature>
<reference evidence="2" key="2">
    <citation type="submission" date="2020-09" db="EMBL/GenBank/DDBJ databases">
        <authorList>
            <person name="Sun Q."/>
            <person name="Zhou Y."/>
        </authorList>
    </citation>
    <scope>NUCLEOTIDE SEQUENCE</scope>
    <source>
        <strain evidence="2">CGMCC 1.12924</strain>
    </source>
</reference>
<keyword evidence="3" id="KW-1185">Reference proteome</keyword>
<accession>A0A8J2VAN8</accession>
<evidence type="ECO:0000259" key="1">
    <source>
        <dbReference type="Pfam" id="PF07766"/>
    </source>
</evidence>
<dbReference type="Proteomes" id="UP000652231">
    <property type="component" value="Unassembled WGS sequence"/>
</dbReference>
<sequence length="401" mass="46571">MNPSASGWIDKYIFILEKGKVAFSFENEEAFYNSLRKNGFIYGFSIETLVALDNSNLKLTEEEVAKVNTLQSLMYLYFSHHKNSNYQSCIAHLILFYEKLSEKKSSLIPSMKFKLSESKKLEFVLKKRIEKTKSVDKAPFEQIVTNALLFLDILAYKIFLSDSKFTPKYYAENLEAVLLQSCFLALQTKSQKTKYDHLLLEMFEASTLHQTYFSGSDFSIQKIDFKLLKDPLEKMYLLDLCTLAVWNDQKMEPTEMVFMKQLCLKLKLHQNYAILSFEMLKTFVIKHTASINLFQYTHPAKQFYNQSSKLVKLLILRNKNRLIKELSQSKELIRLLGKSTVKDLSPKEKTLIKEQLFDIFKSIPSLTIFLLPGGSLLLPLLIKFIPQLLPSAFDDNKIPRK</sequence>
<organism evidence="2 3">
    <name type="scientific">Planktosalinus lacus</name>
    <dbReference type="NCBI Taxonomy" id="1526573"/>
    <lineage>
        <taxon>Bacteria</taxon>
        <taxon>Pseudomonadati</taxon>
        <taxon>Bacteroidota</taxon>
        <taxon>Flavobacteriia</taxon>
        <taxon>Flavobacteriales</taxon>
        <taxon>Flavobacteriaceae</taxon>
        <taxon>Planktosalinus</taxon>
    </lineage>
</organism>
<dbReference type="Pfam" id="PF07766">
    <property type="entry name" value="LETM1_RBD"/>
    <property type="match status" value="1"/>
</dbReference>
<reference evidence="2" key="1">
    <citation type="journal article" date="2014" name="Int. J. Syst. Evol. Microbiol.">
        <title>Complete genome sequence of Corynebacterium casei LMG S-19264T (=DSM 44701T), isolated from a smear-ripened cheese.</title>
        <authorList>
            <consortium name="US DOE Joint Genome Institute (JGI-PGF)"/>
            <person name="Walter F."/>
            <person name="Albersmeier A."/>
            <person name="Kalinowski J."/>
            <person name="Ruckert C."/>
        </authorList>
    </citation>
    <scope>NUCLEOTIDE SEQUENCE</scope>
    <source>
        <strain evidence="2">CGMCC 1.12924</strain>
    </source>
</reference>
<dbReference type="InterPro" id="IPR033122">
    <property type="entry name" value="LETM1-like_RBD"/>
</dbReference>
<dbReference type="NCBIfam" id="NF040639">
    <property type="entry name" value="LETM1_rel_film"/>
    <property type="match status" value="1"/>
</dbReference>
<comment type="caution">
    <text evidence="2">The sequence shown here is derived from an EMBL/GenBank/DDBJ whole genome shotgun (WGS) entry which is preliminary data.</text>
</comment>
<dbReference type="AlphaFoldDB" id="A0A8J2VAN8"/>
<dbReference type="RefSeq" id="WP_188442468.1">
    <property type="nucleotide sequence ID" value="NZ_BMGK01000009.1"/>
</dbReference>
<dbReference type="EMBL" id="BMGK01000009">
    <property type="protein sequence ID" value="GGD97935.1"/>
    <property type="molecule type" value="Genomic_DNA"/>
</dbReference>